<organism evidence="9 10">
    <name type="scientific">Defluviitalea raffinosedens</name>
    <dbReference type="NCBI Taxonomy" id="1450156"/>
    <lineage>
        <taxon>Bacteria</taxon>
        <taxon>Bacillati</taxon>
        <taxon>Bacillota</taxon>
        <taxon>Clostridia</taxon>
        <taxon>Lachnospirales</taxon>
        <taxon>Defluviitaleaceae</taxon>
        <taxon>Defluviitalea</taxon>
    </lineage>
</organism>
<keyword evidence="10" id="KW-1185">Reference proteome</keyword>
<keyword evidence="3" id="KW-0812">Transmembrane</keyword>
<feature type="chain" id="PRO_5028803844" description="Copper amine oxidase-like N-terminal domain-containing protein" evidence="7">
    <location>
        <begin position="27"/>
        <end position="511"/>
    </location>
</feature>
<dbReference type="EMBL" id="WSLF01000002">
    <property type="protein sequence ID" value="KAE9636142.1"/>
    <property type="molecule type" value="Genomic_DNA"/>
</dbReference>
<reference evidence="9 10" key="1">
    <citation type="submission" date="2019-12" db="EMBL/GenBank/DDBJ databases">
        <title>Defluviitalea raffinosedens, isolated from a biogas fermenter, genome sequencing and characterization.</title>
        <authorList>
            <person name="Rettenmaier R."/>
            <person name="Schneider M."/>
            <person name="Neuhaus K."/>
            <person name="Liebl W."/>
            <person name="Zverlov V."/>
        </authorList>
    </citation>
    <scope>NUCLEOTIDE SEQUENCE [LARGE SCALE GENOMIC DNA]</scope>
    <source>
        <strain evidence="9 10">249c-K6</strain>
    </source>
</reference>
<keyword evidence="6" id="KW-0175">Coiled coil</keyword>
<dbReference type="GO" id="GO:0015562">
    <property type="term" value="F:efflux transmembrane transporter activity"/>
    <property type="evidence" value="ECO:0007669"/>
    <property type="project" value="InterPro"/>
</dbReference>
<dbReference type="Gene3D" id="3.30.457.10">
    <property type="entry name" value="Copper amine oxidase-like, N-terminal domain"/>
    <property type="match status" value="1"/>
</dbReference>
<comment type="subcellular location">
    <subcellularLocation>
        <location evidence="1">Cell outer membrane</location>
    </subcellularLocation>
</comment>
<dbReference type="OrthoDB" id="1954422at2"/>
<keyword evidence="7" id="KW-0732">Signal</keyword>
<evidence type="ECO:0000256" key="7">
    <source>
        <dbReference type="SAM" id="SignalP"/>
    </source>
</evidence>
<dbReference type="InterPro" id="IPR036582">
    <property type="entry name" value="Mao_N_sf"/>
</dbReference>
<evidence type="ECO:0000259" key="8">
    <source>
        <dbReference type="Pfam" id="PF07833"/>
    </source>
</evidence>
<keyword evidence="5" id="KW-0998">Cell outer membrane</keyword>
<evidence type="ECO:0000256" key="6">
    <source>
        <dbReference type="SAM" id="Coils"/>
    </source>
</evidence>
<evidence type="ECO:0000256" key="2">
    <source>
        <dbReference type="ARBA" id="ARBA00022452"/>
    </source>
</evidence>
<dbReference type="Pfam" id="PF07833">
    <property type="entry name" value="Cu_amine_oxidN1"/>
    <property type="match status" value="1"/>
</dbReference>
<dbReference type="PANTHER" id="PTHR30026">
    <property type="entry name" value="OUTER MEMBRANE PROTEIN TOLC"/>
    <property type="match status" value="1"/>
</dbReference>
<dbReference type="AlphaFoldDB" id="A0A7C8LU74"/>
<sequence length="511" mass="57402">MRKHIKKIASITLASLLISSSVPLYAAQATTLQINGISRSLKVAPIVEDGTTLVGLREIFEILGVTVNWDDTTGAIKAKTTDMELTLIPGTKTAKINGAPVELSTAPKQVGGNIMIPLRFVSEAFGAEVKWDAANNIISINTAPQTATEKQEIKQIEYPTLNIAEEGSKITYEEAVAKALKNSLALKSIEESIKIAEESLKHARSSIVTYRPEVNDYTKEVSYYVADIGTISSLLALTQADYGVTAAQYQKEIQEGVIKYQVKSAFDSIQKNKMDMELLNKTLENAKMQLDVITQKANLGLESDFNKTKEEQNFKEQQKQLESLKKSLDNEYIKLNRLMNIDEKERPALEYTLNFTPLEMSENELDAYIERAMTTDPSIILKEEAVKQAEYNLHLHVSSQYNPADSYAVKESKLKQARMDATQAKNELRDKIRTTYNQIKQIEEQYQVDTSNLQQAKEQYNILKTQYELGMVTELNLKQAELAILSAQVTQEKTAIQHAQLVYLLNNPYLL</sequence>
<dbReference type="GO" id="GO:1990281">
    <property type="term" value="C:efflux pump complex"/>
    <property type="evidence" value="ECO:0007669"/>
    <property type="project" value="TreeGrafter"/>
</dbReference>
<dbReference type="SUPFAM" id="SSF55383">
    <property type="entry name" value="Copper amine oxidase, domain N"/>
    <property type="match status" value="1"/>
</dbReference>
<feature type="coiled-coil region" evidence="6">
    <location>
        <begin position="407"/>
        <end position="459"/>
    </location>
</feature>
<gene>
    <name evidence="9" type="ORF">GND95_03175</name>
</gene>
<evidence type="ECO:0000313" key="9">
    <source>
        <dbReference type="EMBL" id="KAE9636142.1"/>
    </source>
</evidence>
<feature type="signal peptide" evidence="7">
    <location>
        <begin position="1"/>
        <end position="26"/>
    </location>
</feature>
<dbReference type="InterPro" id="IPR012854">
    <property type="entry name" value="Cu_amine_oxidase-like_N"/>
</dbReference>
<name>A0A7C8LU74_9FIRM</name>
<dbReference type="Proteomes" id="UP000483018">
    <property type="component" value="Unassembled WGS sequence"/>
</dbReference>
<accession>A0A7C8LU74</accession>
<protein>
    <recommendedName>
        <fullName evidence="8">Copper amine oxidase-like N-terminal domain-containing protein</fullName>
    </recommendedName>
</protein>
<dbReference type="GO" id="GO:0015288">
    <property type="term" value="F:porin activity"/>
    <property type="evidence" value="ECO:0007669"/>
    <property type="project" value="TreeGrafter"/>
</dbReference>
<evidence type="ECO:0000256" key="5">
    <source>
        <dbReference type="ARBA" id="ARBA00023237"/>
    </source>
</evidence>
<dbReference type="Gene3D" id="1.20.1600.10">
    <property type="entry name" value="Outer membrane efflux proteins (OEP)"/>
    <property type="match status" value="2"/>
</dbReference>
<keyword evidence="4" id="KW-0472">Membrane</keyword>
<dbReference type="PANTHER" id="PTHR30026:SF20">
    <property type="entry name" value="OUTER MEMBRANE PROTEIN TOLC"/>
    <property type="match status" value="1"/>
</dbReference>
<dbReference type="GO" id="GO:0009279">
    <property type="term" value="C:cell outer membrane"/>
    <property type="evidence" value="ECO:0007669"/>
    <property type="project" value="UniProtKB-SubCell"/>
</dbReference>
<proteinExistence type="predicted"/>
<dbReference type="SUPFAM" id="SSF56954">
    <property type="entry name" value="Outer membrane efflux proteins (OEP)"/>
    <property type="match status" value="1"/>
</dbReference>
<evidence type="ECO:0000313" key="10">
    <source>
        <dbReference type="Proteomes" id="UP000483018"/>
    </source>
</evidence>
<feature type="coiled-coil region" evidence="6">
    <location>
        <begin position="269"/>
        <end position="338"/>
    </location>
</feature>
<dbReference type="RefSeq" id="WP_158739396.1">
    <property type="nucleotide sequence ID" value="NZ_WSLF01000002.1"/>
</dbReference>
<keyword evidence="2" id="KW-1134">Transmembrane beta strand</keyword>
<evidence type="ECO:0000256" key="3">
    <source>
        <dbReference type="ARBA" id="ARBA00022692"/>
    </source>
</evidence>
<evidence type="ECO:0000256" key="1">
    <source>
        <dbReference type="ARBA" id="ARBA00004442"/>
    </source>
</evidence>
<evidence type="ECO:0000256" key="4">
    <source>
        <dbReference type="ARBA" id="ARBA00023136"/>
    </source>
</evidence>
<feature type="domain" description="Copper amine oxidase-like N-terminal" evidence="8">
    <location>
        <begin position="33"/>
        <end position="140"/>
    </location>
</feature>
<dbReference type="InterPro" id="IPR051906">
    <property type="entry name" value="TolC-like"/>
</dbReference>
<comment type="caution">
    <text evidence="9">The sequence shown here is derived from an EMBL/GenBank/DDBJ whole genome shotgun (WGS) entry which is preliminary data.</text>
</comment>